<keyword evidence="4" id="KW-1185">Reference proteome</keyword>
<organism evidence="3 4">
    <name type="scientific">Trifolium medium</name>
    <dbReference type="NCBI Taxonomy" id="97028"/>
    <lineage>
        <taxon>Eukaryota</taxon>
        <taxon>Viridiplantae</taxon>
        <taxon>Streptophyta</taxon>
        <taxon>Embryophyta</taxon>
        <taxon>Tracheophyta</taxon>
        <taxon>Spermatophyta</taxon>
        <taxon>Magnoliopsida</taxon>
        <taxon>eudicotyledons</taxon>
        <taxon>Gunneridae</taxon>
        <taxon>Pentapetalae</taxon>
        <taxon>rosids</taxon>
        <taxon>fabids</taxon>
        <taxon>Fabales</taxon>
        <taxon>Fabaceae</taxon>
        <taxon>Papilionoideae</taxon>
        <taxon>50 kb inversion clade</taxon>
        <taxon>NPAAA clade</taxon>
        <taxon>Hologalegina</taxon>
        <taxon>IRL clade</taxon>
        <taxon>Trifolieae</taxon>
        <taxon>Trifolium</taxon>
    </lineage>
</organism>
<proteinExistence type="predicted"/>
<dbReference type="InterPro" id="IPR050740">
    <property type="entry name" value="Aldehyde_DH_Superfamily"/>
</dbReference>
<evidence type="ECO:0000256" key="1">
    <source>
        <dbReference type="ARBA" id="ARBA00023002"/>
    </source>
</evidence>
<dbReference type="InterPro" id="IPR016162">
    <property type="entry name" value="Ald_DH_N"/>
</dbReference>
<evidence type="ECO:0000313" key="3">
    <source>
        <dbReference type="EMBL" id="MCH92727.1"/>
    </source>
</evidence>
<evidence type="ECO:0000313" key="4">
    <source>
        <dbReference type="Proteomes" id="UP000265520"/>
    </source>
</evidence>
<dbReference type="GO" id="GO:0009450">
    <property type="term" value="P:gamma-aminobutyric acid catabolic process"/>
    <property type="evidence" value="ECO:0007669"/>
    <property type="project" value="TreeGrafter"/>
</dbReference>
<dbReference type="EMBL" id="LXQA010023301">
    <property type="protein sequence ID" value="MCH92727.1"/>
    <property type="molecule type" value="Genomic_DNA"/>
</dbReference>
<dbReference type="Gene3D" id="3.40.605.10">
    <property type="entry name" value="Aldehyde Dehydrogenase, Chain A, domain 1"/>
    <property type="match status" value="1"/>
</dbReference>
<dbReference type="PANTHER" id="PTHR43353">
    <property type="entry name" value="SUCCINATE-SEMIALDEHYDE DEHYDROGENASE, MITOCHONDRIAL"/>
    <property type="match status" value="1"/>
</dbReference>
<dbReference type="PANTHER" id="PTHR43353:SF5">
    <property type="entry name" value="SUCCINATE-SEMIALDEHYDE DEHYDROGENASE, MITOCHONDRIAL"/>
    <property type="match status" value="1"/>
</dbReference>
<accession>A0A392MYV7</accession>
<dbReference type="SUPFAM" id="SSF53720">
    <property type="entry name" value="ALDH-like"/>
    <property type="match status" value="1"/>
</dbReference>
<dbReference type="InterPro" id="IPR016161">
    <property type="entry name" value="Ald_DH/histidinol_DH"/>
</dbReference>
<dbReference type="Pfam" id="PF00171">
    <property type="entry name" value="Aldedh"/>
    <property type="match status" value="1"/>
</dbReference>
<dbReference type="Proteomes" id="UP000265520">
    <property type="component" value="Unassembled WGS sequence"/>
</dbReference>
<reference evidence="3 4" key="1">
    <citation type="journal article" date="2018" name="Front. Plant Sci.">
        <title>Red Clover (Trifolium pratense) and Zigzag Clover (T. medium) - A Picture of Genomic Similarities and Differences.</title>
        <authorList>
            <person name="Dluhosova J."/>
            <person name="Istvanek J."/>
            <person name="Nedelnik J."/>
            <person name="Repkova J."/>
        </authorList>
    </citation>
    <scope>NUCLEOTIDE SEQUENCE [LARGE SCALE GENOMIC DNA]</scope>
    <source>
        <strain evidence="4">cv. 10/8</strain>
        <tissue evidence="3">Leaf</tissue>
    </source>
</reference>
<protein>
    <submittedName>
        <fullName evidence="3">Succinate-semialdehyde dehydrogenase mitochondrial-like</fullName>
    </submittedName>
</protein>
<sequence>MFDLFMKYRICHNLYDLLMAHKEELAQLITLEQGKPLKESLGEINYSAGFIEFASEEAKRIYGDIIPAPQSDRRLFVLKQ</sequence>
<evidence type="ECO:0000259" key="2">
    <source>
        <dbReference type="Pfam" id="PF00171"/>
    </source>
</evidence>
<dbReference type="InterPro" id="IPR015590">
    <property type="entry name" value="Aldehyde_DH_dom"/>
</dbReference>
<dbReference type="GO" id="GO:0004777">
    <property type="term" value="F:succinate-semialdehyde dehydrogenase (NAD+) activity"/>
    <property type="evidence" value="ECO:0007669"/>
    <property type="project" value="TreeGrafter"/>
</dbReference>
<keyword evidence="1" id="KW-0560">Oxidoreductase</keyword>
<feature type="non-terminal residue" evidence="3">
    <location>
        <position position="80"/>
    </location>
</feature>
<dbReference type="AlphaFoldDB" id="A0A392MYV7"/>
<comment type="caution">
    <text evidence="3">The sequence shown here is derived from an EMBL/GenBank/DDBJ whole genome shotgun (WGS) entry which is preliminary data.</text>
</comment>
<feature type="domain" description="Aldehyde dehydrogenase" evidence="2">
    <location>
        <begin position="7"/>
        <end position="78"/>
    </location>
</feature>
<name>A0A392MYV7_9FABA</name>